<dbReference type="RefSeq" id="WP_246948174.1">
    <property type="nucleotide sequence ID" value="NZ_JALKII010000001.1"/>
</dbReference>
<dbReference type="Pfam" id="PF10974">
    <property type="entry name" value="DUF2804"/>
    <property type="match status" value="1"/>
</dbReference>
<proteinExistence type="predicted"/>
<keyword evidence="2" id="KW-1185">Reference proteome</keyword>
<dbReference type="InterPro" id="IPR021243">
    <property type="entry name" value="DUF2804"/>
</dbReference>
<dbReference type="EMBL" id="JALKII010000001">
    <property type="protein sequence ID" value="MCK0536654.1"/>
    <property type="molecule type" value="Genomic_DNA"/>
</dbReference>
<comment type="caution">
    <text evidence="1">The sequence shown here is derived from an EMBL/GenBank/DDBJ whole genome shotgun (WGS) entry which is preliminary data.</text>
</comment>
<accession>A0ABT0E4N0</accession>
<dbReference type="PANTHER" id="PTHR35868">
    <property type="entry name" value="DUF2804 DOMAIN-CONTAINING PROTEIN-RELATED"/>
    <property type="match status" value="1"/>
</dbReference>
<evidence type="ECO:0000313" key="1">
    <source>
        <dbReference type="EMBL" id="MCK0536654.1"/>
    </source>
</evidence>
<sequence length="352" mass="39402">MPDNAINNNNIPPLPQRLIDDRGQVAFGIFPGSLPLINGRDADYRTPMGRPASRLARHFNYKQFQYFGIISDDLLAGCALADTSWLGVAFFYLFEPATGKLIEHTWRSPLSSAMQLSSSPVEGDSRFRQRGVDIHMGYRKHQGGLRKTLSVQLPSLSLQAEMDESAAYQPMSICTRTGVNGWVYANKVAGTPVGGTLQRDDESLDLTALGACGHHDFSAGYMRRETFWNWACLSGQVGGRRLGLNLSCGVNETSFTENCLWLDDQLIKVDTTIFHYDRDDLLKPWRVTSRDGQVALRFEPLGNHREHLNLGLFATNFNQLFGCFSGDIHLPGGDRLTVQNLYGFVEEQYAKW</sequence>
<gene>
    <name evidence="1" type="ORF">MU846_02940</name>
</gene>
<name>A0ABT0E4N0_9GAMM</name>
<dbReference type="PANTHER" id="PTHR35868:SF4">
    <property type="entry name" value="DUF2804 DOMAIN-CONTAINING PROTEIN"/>
    <property type="match status" value="1"/>
</dbReference>
<protein>
    <submittedName>
        <fullName evidence="1">DUF2804 domain-containing protein</fullName>
    </submittedName>
</protein>
<evidence type="ECO:0000313" key="2">
    <source>
        <dbReference type="Proteomes" id="UP001165524"/>
    </source>
</evidence>
<dbReference type="Proteomes" id="UP001165524">
    <property type="component" value="Unassembled WGS sequence"/>
</dbReference>
<organism evidence="1 2">
    <name type="scientific">Alcanivorax quisquiliarum</name>
    <dbReference type="NCBI Taxonomy" id="2933565"/>
    <lineage>
        <taxon>Bacteria</taxon>
        <taxon>Pseudomonadati</taxon>
        <taxon>Pseudomonadota</taxon>
        <taxon>Gammaproteobacteria</taxon>
        <taxon>Oceanospirillales</taxon>
        <taxon>Alcanivoracaceae</taxon>
        <taxon>Alcanivorax</taxon>
    </lineage>
</organism>
<reference evidence="1" key="1">
    <citation type="submission" date="2022-04" db="EMBL/GenBank/DDBJ databases">
        <title>Alcanivorax sp. CY1518 draft genome sequence.</title>
        <authorList>
            <person name="Zhao G."/>
            <person name="An M."/>
        </authorList>
    </citation>
    <scope>NUCLEOTIDE SEQUENCE</scope>
    <source>
        <strain evidence="1">CY1518</strain>
    </source>
</reference>